<sequence>MTTKRIITLNKTSKRKTFRDLNRGENKIAVLAKLVIPKFLEMVNTIKIYHFKTTSFSTHKATDQLFVDLNLKTDEFVEVLLGKSEINRDKALKFTDVKIKSFSTNAECKKQIEGYKTFLIKLPSNKSFNSTMNVDLLAIRDEIVALLNQFLYLLTLK</sequence>
<dbReference type="InterPro" id="IPR043876">
    <property type="entry name" value="DUF5856"/>
</dbReference>
<evidence type="ECO:0000313" key="1">
    <source>
        <dbReference type="EMBL" id="QHT82266.1"/>
    </source>
</evidence>
<reference evidence="1" key="1">
    <citation type="journal article" date="2020" name="Nature">
        <title>Giant virus diversity and host interactions through global metagenomics.</title>
        <authorList>
            <person name="Schulz F."/>
            <person name="Roux S."/>
            <person name="Paez-Espino D."/>
            <person name="Jungbluth S."/>
            <person name="Walsh D.A."/>
            <person name="Denef V.J."/>
            <person name="McMahon K.D."/>
            <person name="Konstantinidis K.T."/>
            <person name="Eloe-Fadrosh E.A."/>
            <person name="Kyrpides N.C."/>
            <person name="Woyke T."/>
        </authorList>
    </citation>
    <scope>NUCLEOTIDE SEQUENCE</scope>
    <source>
        <strain evidence="1">GVMAG-M-3300023184-161</strain>
    </source>
</reference>
<accession>A0A6C0HQ48</accession>
<dbReference type="AlphaFoldDB" id="A0A6C0HQ48"/>
<proteinExistence type="predicted"/>
<dbReference type="Pfam" id="PF19174">
    <property type="entry name" value="DUF5856"/>
    <property type="match status" value="1"/>
</dbReference>
<organism evidence="1">
    <name type="scientific">viral metagenome</name>
    <dbReference type="NCBI Taxonomy" id="1070528"/>
    <lineage>
        <taxon>unclassified sequences</taxon>
        <taxon>metagenomes</taxon>
        <taxon>organismal metagenomes</taxon>
    </lineage>
</organism>
<dbReference type="EMBL" id="MN739997">
    <property type="protein sequence ID" value="QHT82266.1"/>
    <property type="molecule type" value="Genomic_DNA"/>
</dbReference>
<protein>
    <submittedName>
        <fullName evidence="1">Uncharacterized protein</fullName>
    </submittedName>
</protein>
<name>A0A6C0HQ48_9ZZZZ</name>